<evidence type="ECO:0000256" key="1">
    <source>
        <dbReference type="SAM" id="MobiDB-lite"/>
    </source>
</evidence>
<evidence type="ECO:0000313" key="3">
    <source>
        <dbReference type="Proteomes" id="UP000789405"/>
    </source>
</evidence>
<dbReference type="EMBL" id="CAJVPY010009275">
    <property type="protein sequence ID" value="CAG8706732.1"/>
    <property type="molecule type" value="Genomic_DNA"/>
</dbReference>
<evidence type="ECO:0000313" key="2">
    <source>
        <dbReference type="EMBL" id="CAG8706732.1"/>
    </source>
</evidence>
<comment type="caution">
    <text evidence="2">The sequence shown here is derived from an EMBL/GenBank/DDBJ whole genome shotgun (WGS) entry which is preliminary data.</text>
</comment>
<proteinExistence type="predicted"/>
<dbReference type="Proteomes" id="UP000789405">
    <property type="component" value="Unassembled WGS sequence"/>
</dbReference>
<protein>
    <submittedName>
        <fullName evidence="2">4393_t:CDS:1</fullName>
    </submittedName>
</protein>
<reference evidence="2" key="1">
    <citation type="submission" date="2021-06" db="EMBL/GenBank/DDBJ databases">
        <authorList>
            <person name="Kallberg Y."/>
            <person name="Tangrot J."/>
            <person name="Rosling A."/>
        </authorList>
    </citation>
    <scope>NUCLEOTIDE SEQUENCE</scope>
    <source>
        <strain evidence="2">MA453B</strain>
    </source>
</reference>
<accession>A0A9N9N735</accession>
<keyword evidence="3" id="KW-1185">Reference proteome</keyword>
<organism evidence="2 3">
    <name type="scientific">Dentiscutata erythropus</name>
    <dbReference type="NCBI Taxonomy" id="1348616"/>
    <lineage>
        <taxon>Eukaryota</taxon>
        <taxon>Fungi</taxon>
        <taxon>Fungi incertae sedis</taxon>
        <taxon>Mucoromycota</taxon>
        <taxon>Glomeromycotina</taxon>
        <taxon>Glomeromycetes</taxon>
        <taxon>Diversisporales</taxon>
        <taxon>Gigasporaceae</taxon>
        <taxon>Dentiscutata</taxon>
    </lineage>
</organism>
<gene>
    <name evidence="2" type="ORF">DERYTH_LOCUS13331</name>
</gene>
<feature type="region of interest" description="Disordered" evidence="1">
    <location>
        <begin position="92"/>
        <end position="118"/>
    </location>
</feature>
<feature type="compositionally biased region" description="Polar residues" evidence="1">
    <location>
        <begin position="93"/>
        <end position="112"/>
    </location>
</feature>
<name>A0A9N9N735_9GLOM</name>
<sequence length="118" mass="13938">MSEKHLKKEAYIVHTKNRQEKIKFAKVKEISELDKESSYEKIAPNLIGSYLKEPDNNDKFWYLSNNMISEDWLVFNDYEIIEFELKVKENKKNNPSQELVNNNKAGKNIKTSNKAKKI</sequence>
<dbReference type="AlphaFoldDB" id="A0A9N9N735"/>